<evidence type="ECO:0000313" key="1">
    <source>
        <dbReference type="EMBL" id="KAK9093236.1"/>
    </source>
</evidence>
<dbReference type="EMBL" id="JBBNAF010000012">
    <property type="protein sequence ID" value="KAK9093236.1"/>
    <property type="molecule type" value="Genomic_DNA"/>
</dbReference>
<reference evidence="1 2" key="1">
    <citation type="submission" date="2024-01" db="EMBL/GenBank/DDBJ databases">
        <title>Genome assemblies of Stephania.</title>
        <authorList>
            <person name="Yang L."/>
        </authorList>
    </citation>
    <scope>NUCLEOTIDE SEQUENCE [LARGE SCALE GENOMIC DNA]</scope>
    <source>
        <strain evidence="1">YNDBR</strain>
        <tissue evidence="1">Leaf</tissue>
    </source>
</reference>
<accession>A0AAP0EGU0</accession>
<comment type="caution">
    <text evidence="1">The sequence shown here is derived from an EMBL/GenBank/DDBJ whole genome shotgun (WGS) entry which is preliminary data.</text>
</comment>
<dbReference type="Proteomes" id="UP001420932">
    <property type="component" value="Unassembled WGS sequence"/>
</dbReference>
<sequence>MDELSKAQHQLAFHTHDDERREELKAFDDTKAGVKGLVDAGKSNISVAPKYKEISPTMATEYRLSSRFIRHGRIDNSSNLTYFGEKLCEIEYLYAMIKYQKICLKLRTAQLLRSDQQPNRDNEIDFANIS</sequence>
<dbReference type="AlphaFoldDB" id="A0AAP0EGU0"/>
<keyword evidence="2" id="KW-1185">Reference proteome</keyword>
<protein>
    <submittedName>
        <fullName evidence="1">Uncharacterized protein</fullName>
    </submittedName>
</protein>
<gene>
    <name evidence="1" type="ORF">Syun_028147</name>
</gene>
<organism evidence="1 2">
    <name type="scientific">Stephania yunnanensis</name>
    <dbReference type="NCBI Taxonomy" id="152371"/>
    <lineage>
        <taxon>Eukaryota</taxon>
        <taxon>Viridiplantae</taxon>
        <taxon>Streptophyta</taxon>
        <taxon>Embryophyta</taxon>
        <taxon>Tracheophyta</taxon>
        <taxon>Spermatophyta</taxon>
        <taxon>Magnoliopsida</taxon>
        <taxon>Ranunculales</taxon>
        <taxon>Menispermaceae</taxon>
        <taxon>Menispermoideae</taxon>
        <taxon>Cissampelideae</taxon>
        <taxon>Stephania</taxon>
    </lineage>
</organism>
<proteinExistence type="predicted"/>
<evidence type="ECO:0000313" key="2">
    <source>
        <dbReference type="Proteomes" id="UP001420932"/>
    </source>
</evidence>
<name>A0AAP0EGU0_9MAGN</name>